<proteinExistence type="predicted"/>
<name>A0A109IP73_9ACTN</name>
<dbReference type="EMBL" id="LT607752">
    <property type="protein sequence ID" value="SCG58609.1"/>
    <property type="molecule type" value="Genomic_DNA"/>
</dbReference>
<evidence type="ECO:0000313" key="2">
    <source>
        <dbReference type="Proteomes" id="UP000198226"/>
    </source>
</evidence>
<keyword evidence="2" id="KW-1185">Reference proteome</keyword>
<reference evidence="2" key="1">
    <citation type="submission" date="2016-06" db="EMBL/GenBank/DDBJ databases">
        <authorList>
            <person name="Varghese N."/>
            <person name="Submissions Spin"/>
        </authorList>
    </citation>
    <scope>NUCLEOTIDE SEQUENCE [LARGE SCALE GENOMIC DNA]</scope>
    <source>
        <strain evidence="2">DSM 44983</strain>
    </source>
</reference>
<dbReference type="Proteomes" id="UP000198226">
    <property type="component" value="Chromosome I"/>
</dbReference>
<accession>A0A109IP73</accession>
<protein>
    <submittedName>
        <fullName evidence="1">Uncharacterized protein</fullName>
    </submittedName>
</protein>
<sequence length="59" mass="6581">MRSGASVPICIFCRTSDTRGEEGVGQGEWSAIKDSFRSAFMVEEFVQAQVLWRVPKNEG</sequence>
<gene>
    <name evidence="1" type="ORF">GA0070623_2629</name>
</gene>
<organism evidence="1 2">
    <name type="scientific">Micromonospora rifamycinica</name>
    <dbReference type="NCBI Taxonomy" id="291594"/>
    <lineage>
        <taxon>Bacteria</taxon>
        <taxon>Bacillati</taxon>
        <taxon>Actinomycetota</taxon>
        <taxon>Actinomycetes</taxon>
        <taxon>Micromonosporales</taxon>
        <taxon>Micromonosporaceae</taxon>
        <taxon>Micromonospora</taxon>
    </lineage>
</organism>
<dbReference type="AlphaFoldDB" id="A0A109IP73"/>
<evidence type="ECO:0000313" key="1">
    <source>
        <dbReference type="EMBL" id="SCG58609.1"/>
    </source>
</evidence>